<keyword evidence="4" id="KW-1185">Reference proteome</keyword>
<dbReference type="PANTHER" id="PTHR30386:SF17">
    <property type="entry name" value="ALKALINE PROTEASE SECRETION PROTEIN APRE"/>
    <property type="match status" value="1"/>
</dbReference>
<dbReference type="PRINTS" id="PR01490">
    <property type="entry name" value="RTXTOXIND"/>
</dbReference>
<dbReference type="InterPro" id="IPR050739">
    <property type="entry name" value="MFP"/>
</dbReference>
<evidence type="ECO:0000313" key="3">
    <source>
        <dbReference type="EMBL" id="SMP30393.1"/>
    </source>
</evidence>
<gene>
    <name evidence="3" type="ORF">SAMN06265373_10739</name>
</gene>
<protein>
    <submittedName>
        <fullName evidence="3">Type I secretion membrane fusion protein, HlyD family</fullName>
    </submittedName>
</protein>
<dbReference type="EMBL" id="FXTY01000007">
    <property type="protein sequence ID" value="SMP30393.1"/>
    <property type="molecule type" value="Genomic_DNA"/>
</dbReference>
<keyword evidence="2" id="KW-1133">Transmembrane helix</keyword>
<organism evidence="3 4">
    <name type="scientific">Shimia sagamensis</name>
    <dbReference type="NCBI Taxonomy" id="1566352"/>
    <lineage>
        <taxon>Bacteria</taxon>
        <taxon>Pseudomonadati</taxon>
        <taxon>Pseudomonadota</taxon>
        <taxon>Alphaproteobacteria</taxon>
        <taxon>Rhodobacterales</taxon>
        <taxon>Roseobacteraceae</taxon>
    </lineage>
</organism>
<comment type="caution">
    <text evidence="3">The sequence shown here is derived from an EMBL/GenBank/DDBJ whole genome shotgun (WGS) entry which is preliminary data.</text>
</comment>
<dbReference type="PANTHER" id="PTHR30386">
    <property type="entry name" value="MEMBRANE FUSION SUBUNIT OF EMRAB-TOLC MULTIDRUG EFFLUX PUMP"/>
    <property type="match status" value="1"/>
</dbReference>
<feature type="transmembrane region" description="Helical" evidence="2">
    <location>
        <begin position="24"/>
        <end position="44"/>
    </location>
</feature>
<dbReference type="Gene3D" id="2.40.50.100">
    <property type="match status" value="1"/>
</dbReference>
<sequence>MTPVVSPPPCEEADSLPRQITRPLWFGFLSLSISIVVFVLWSTMAPLATSIPASGHLDARRPSLDIQHQFGGKIAEVHVVPHTTVVKGQLLIRLDVTDAKAELAEVHAALAPMQEERTVLGAALNNTLHETSSSIGTQTELAHARMKNMQDALQMRADMTTALEAALRQRAKRLRTSLDYLDARRRSMDMRLERYVTLAAQGALRTAEIDALKEAILGVESGMAREQAELVSLESQATQARLQVAREKLEFRQRILDRQAQLEEDIPRLRLQILRLSAQIAQADIVAPDDGVIAAFPYDTETMVVPKGETVLTLARPNGDLDVAFVASPQAIDQLRVGMEGVLTVTSLPQRNHPKVRVILTSLSPEARRNSDGAVMGYDGIAIINDEDQAALRAEMGDRLTLAQDMPVHLVFTGRHLTFGDYLVGPFLRFLSQAMQD</sequence>
<reference evidence="3 4" key="1">
    <citation type="submission" date="2017-05" db="EMBL/GenBank/DDBJ databases">
        <authorList>
            <person name="Varghese N."/>
            <person name="Submissions S."/>
        </authorList>
    </citation>
    <scope>NUCLEOTIDE SEQUENCE [LARGE SCALE GENOMIC DNA]</scope>
    <source>
        <strain evidence="3 4">DSM 29734</strain>
    </source>
</reference>
<evidence type="ECO:0000256" key="1">
    <source>
        <dbReference type="SAM" id="Coils"/>
    </source>
</evidence>
<evidence type="ECO:0000256" key="2">
    <source>
        <dbReference type="SAM" id="Phobius"/>
    </source>
</evidence>
<name>A0ABY1PBV1_9RHOB</name>
<keyword evidence="2" id="KW-0812">Transmembrane</keyword>
<keyword evidence="1" id="KW-0175">Coiled coil</keyword>
<keyword evidence="2" id="KW-0472">Membrane</keyword>
<evidence type="ECO:0000313" key="4">
    <source>
        <dbReference type="Proteomes" id="UP001157961"/>
    </source>
</evidence>
<feature type="coiled-coil region" evidence="1">
    <location>
        <begin position="223"/>
        <end position="279"/>
    </location>
</feature>
<proteinExistence type="predicted"/>
<accession>A0ABY1PBV1</accession>
<dbReference type="Proteomes" id="UP001157961">
    <property type="component" value="Unassembled WGS sequence"/>
</dbReference>
<dbReference type="Gene3D" id="1.10.287.470">
    <property type="entry name" value="Helix hairpin bin"/>
    <property type="match status" value="1"/>
</dbReference>